<organism evidence="1">
    <name type="scientific">Anguilla anguilla</name>
    <name type="common">European freshwater eel</name>
    <name type="synonym">Muraena anguilla</name>
    <dbReference type="NCBI Taxonomy" id="7936"/>
    <lineage>
        <taxon>Eukaryota</taxon>
        <taxon>Metazoa</taxon>
        <taxon>Chordata</taxon>
        <taxon>Craniata</taxon>
        <taxon>Vertebrata</taxon>
        <taxon>Euteleostomi</taxon>
        <taxon>Actinopterygii</taxon>
        <taxon>Neopterygii</taxon>
        <taxon>Teleostei</taxon>
        <taxon>Anguilliformes</taxon>
        <taxon>Anguillidae</taxon>
        <taxon>Anguilla</taxon>
    </lineage>
</organism>
<protein>
    <submittedName>
        <fullName evidence="1">Uncharacterized protein</fullName>
    </submittedName>
</protein>
<sequence>MLSTHGYVTLMTVITCQLFIDTLQYLHYRLKRPGQCCSVCTVSSLRRGFAFLIAKDSKCSLTWMTSYLPFNI</sequence>
<reference evidence="1" key="2">
    <citation type="journal article" date="2015" name="Fish Shellfish Immunol.">
        <title>Early steps in the European eel (Anguilla anguilla)-Vibrio vulnificus interaction in the gills: Role of the RtxA13 toxin.</title>
        <authorList>
            <person name="Callol A."/>
            <person name="Pajuelo D."/>
            <person name="Ebbesson L."/>
            <person name="Teles M."/>
            <person name="MacKenzie S."/>
            <person name="Amaro C."/>
        </authorList>
    </citation>
    <scope>NUCLEOTIDE SEQUENCE</scope>
</reference>
<reference evidence="1" key="1">
    <citation type="submission" date="2014-11" db="EMBL/GenBank/DDBJ databases">
        <authorList>
            <person name="Amaro Gonzalez C."/>
        </authorList>
    </citation>
    <scope>NUCLEOTIDE SEQUENCE</scope>
</reference>
<name>A0A0E9XIL4_ANGAN</name>
<accession>A0A0E9XIL4</accession>
<proteinExistence type="predicted"/>
<evidence type="ECO:0000313" key="1">
    <source>
        <dbReference type="EMBL" id="JAI02568.1"/>
    </source>
</evidence>
<dbReference type="AlphaFoldDB" id="A0A0E9XIL4"/>
<dbReference type="EMBL" id="GBXM01006010">
    <property type="protein sequence ID" value="JAI02568.1"/>
    <property type="molecule type" value="Transcribed_RNA"/>
</dbReference>